<gene>
    <name evidence="1" type="ORF">NQ502_13150</name>
</gene>
<proteinExistence type="predicted"/>
<dbReference type="Proteomes" id="UP001060164">
    <property type="component" value="Chromosome"/>
</dbReference>
<dbReference type="EMBL" id="CP102290">
    <property type="protein sequence ID" value="UWP58324.1"/>
    <property type="molecule type" value="Genomic_DNA"/>
</dbReference>
<sequence length="110" mass="10711">MFILCSSAYSFARGEARSFAPGARGAGTSAAGMTSDCGFGASVCAGTAGSAELSLSARSAEISSPGLPTMAMGSVTGTVSPSGCRIFSTVPVAVASMVMVSLSVSISKRG</sequence>
<dbReference type="RefSeq" id="WP_242830286.1">
    <property type="nucleotide sequence ID" value="NZ_CABLBR010000024.1"/>
</dbReference>
<accession>A0ABY5VDB0</accession>
<name>A0ABY5VDB0_9FIRM</name>
<keyword evidence="2" id="KW-1185">Reference proteome</keyword>
<evidence type="ECO:0000313" key="2">
    <source>
        <dbReference type="Proteomes" id="UP001060164"/>
    </source>
</evidence>
<evidence type="ECO:0000313" key="1">
    <source>
        <dbReference type="EMBL" id="UWP58324.1"/>
    </source>
</evidence>
<organism evidence="1 2">
    <name type="scientific">Ruminococcus gauvreauii</name>
    <dbReference type="NCBI Taxonomy" id="438033"/>
    <lineage>
        <taxon>Bacteria</taxon>
        <taxon>Bacillati</taxon>
        <taxon>Bacillota</taxon>
        <taxon>Clostridia</taxon>
        <taxon>Eubacteriales</taxon>
        <taxon>Oscillospiraceae</taxon>
        <taxon>Ruminococcus</taxon>
    </lineage>
</organism>
<reference evidence="1" key="1">
    <citation type="journal article" date="2022" name="Cell">
        <title>Design, construction, and in vivo augmentation of a complex gut microbiome.</title>
        <authorList>
            <person name="Cheng A.G."/>
            <person name="Ho P.Y."/>
            <person name="Aranda-Diaz A."/>
            <person name="Jain S."/>
            <person name="Yu F.B."/>
            <person name="Meng X."/>
            <person name="Wang M."/>
            <person name="Iakiviak M."/>
            <person name="Nagashima K."/>
            <person name="Zhao A."/>
            <person name="Murugkar P."/>
            <person name="Patil A."/>
            <person name="Atabakhsh K."/>
            <person name="Weakley A."/>
            <person name="Yan J."/>
            <person name="Brumbaugh A.R."/>
            <person name="Higginbottom S."/>
            <person name="Dimas A."/>
            <person name="Shiver A.L."/>
            <person name="Deutschbauer A."/>
            <person name="Neff N."/>
            <person name="Sonnenburg J.L."/>
            <person name="Huang K.C."/>
            <person name="Fischbach M.A."/>
        </authorList>
    </citation>
    <scope>NUCLEOTIDE SEQUENCE</scope>
    <source>
        <strain evidence="1">DSM 19829</strain>
    </source>
</reference>
<protein>
    <submittedName>
        <fullName evidence="1">Uncharacterized protein</fullName>
    </submittedName>
</protein>